<dbReference type="InterPro" id="IPR036188">
    <property type="entry name" value="FAD/NAD-bd_sf"/>
</dbReference>
<dbReference type="Pfam" id="PF01494">
    <property type="entry name" value="FAD_binding_3"/>
    <property type="match status" value="1"/>
</dbReference>
<proteinExistence type="inferred from homology"/>
<dbReference type="GO" id="GO:0071949">
    <property type="term" value="F:FAD binding"/>
    <property type="evidence" value="ECO:0007669"/>
    <property type="project" value="InterPro"/>
</dbReference>
<keyword evidence="4" id="KW-0560">Oxidoreductase</keyword>
<dbReference type="PANTHER" id="PTHR13789:SF309">
    <property type="entry name" value="PUTATIVE (AFU_ORTHOLOGUE AFUA_6G14510)-RELATED"/>
    <property type="match status" value="1"/>
</dbReference>
<feature type="domain" description="FAD-binding" evidence="6">
    <location>
        <begin position="95"/>
        <end position="164"/>
    </location>
</feature>
<evidence type="ECO:0000256" key="1">
    <source>
        <dbReference type="ARBA" id="ARBA00007992"/>
    </source>
</evidence>
<keyword evidence="5" id="KW-0503">Monooxygenase</keyword>
<protein>
    <recommendedName>
        <fullName evidence="6">FAD-binding domain-containing protein</fullName>
    </recommendedName>
</protein>
<accession>A0A9N9Q6Q9</accession>
<dbReference type="Proteomes" id="UP000701801">
    <property type="component" value="Unassembled WGS sequence"/>
</dbReference>
<evidence type="ECO:0000259" key="6">
    <source>
        <dbReference type="Pfam" id="PF01494"/>
    </source>
</evidence>
<evidence type="ECO:0000256" key="4">
    <source>
        <dbReference type="ARBA" id="ARBA00023002"/>
    </source>
</evidence>
<evidence type="ECO:0000313" key="8">
    <source>
        <dbReference type="Proteomes" id="UP000701801"/>
    </source>
</evidence>
<keyword evidence="3" id="KW-0274">FAD</keyword>
<dbReference type="Gene3D" id="3.50.50.60">
    <property type="entry name" value="FAD/NAD(P)-binding domain"/>
    <property type="match status" value="1"/>
</dbReference>
<dbReference type="OrthoDB" id="16820at2759"/>
<keyword evidence="2" id="KW-0285">Flavoprotein</keyword>
<dbReference type="SUPFAM" id="SSF51905">
    <property type="entry name" value="FAD/NAD(P)-binding domain"/>
    <property type="match status" value="1"/>
</dbReference>
<comment type="caution">
    <text evidence="7">The sequence shown here is derived from an EMBL/GenBank/DDBJ whole genome shotgun (WGS) entry which is preliminary data.</text>
</comment>
<gene>
    <name evidence="7" type="ORF">HYALB_00010807</name>
</gene>
<evidence type="ECO:0000256" key="2">
    <source>
        <dbReference type="ARBA" id="ARBA00022630"/>
    </source>
</evidence>
<sequence length="219" mass="24765">MLFGERGAVGFMPANHEGTEIGFFSGFEVRERERGGWEVFEGDKKGLKGMLGERFLDGGEWNGLVRELCGKCREDLVAWPQFAIPRLDSWLSPQKRVIVIGDAAHAMPPSGGQGAATALEDAETLAYAFTFIFSKKRPGDPEPDEILRSWQNHRIERVKKITDFTNESSALRKPSSSRLQRVIKELVIRMFFMVGKMGRGKRWLYGYDAVEESFDQGKK</sequence>
<dbReference type="GO" id="GO:0004497">
    <property type="term" value="F:monooxygenase activity"/>
    <property type="evidence" value="ECO:0007669"/>
    <property type="project" value="UniProtKB-KW"/>
</dbReference>
<evidence type="ECO:0000256" key="5">
    <source>
        <dbReference type="ARBA" id="ARBA00023033"/>
    </source>
</evidence>
<comment type="similarity">
    <text evidence="1">Belongs to the paxM FAD-dependent monooxygenase family.</text>
</comment>
<dbReference type="PANTHER" id="PTHR13789">
    <property type="entry name" value="MONOOXYGENASE"/>
    <property type="match status" value="1"/>
</dbReference>
<dbReference type="PRINTS" id="PR00420">
    <property type="entry name" value="RNGMNOXGNASE"/>
</dbReference>
<name>A0A9N9Q6Q9_9HELO</name>
<dbReference type="AlphaFoldDB" id="A0A9N9Q6Q9"/>
<evidence type="ECO:0000256" key="3">
    <source>
        <dbReference type="ARBA" id="ARBA00022827"/>
    </source>
</evidence>
<dbReference type="InterPro" id="IPR050493">
    <property type="entry name" value="FAD-dep_Monooxygenase_BioMet"/>
</dbReference>
<reference evidence="7" key="1">
    <citation type="submission" date="2021-07" db="EMBL/GenBank/DDBJ databases">
        <authorList>
            <person name="Durling M."/>
        </authorList>
    </citation>
    <scope>NUCLEOTIDE SEQUENCE</scope>
</reference>
<dbReference type="EMBL" id="CAJVRM010000186">
    <property type="protein sequence ID" value="CAG8976682.1"/>
    <property type="molecule type" value="Genomic_DNA"/>
</dbReference>
<organism evidence="7 8">
    <name type="scientific">Hymenoscyphus albidus</name>
    <dbReference type="NCBI Taxonomy" id="595503"/>
    <lineage>
        <taxon>Eukaryota</taxon>
        <taxon>Fungi</taxon>
        <taxon>Dikarya</taxon>
        <taxon>Ascomycota</taxon>
        <taxon>Pezizomycotina</taxon>
        <taxon>Leotiomycetes</taxon>
        <taxon>Helotiales</taxon>
        <taxon>Helotiaceae</taxon>
        <taxon>Hymenoscyphus</taxon>
    </lineage>
</organism>
<keyword evidence="8" id="KW-1185">Reference proteome</keyword>
<evidence type="ECO:0000313" key="7">
    <source>
        <dbReference type="EMBL" id="CAG8976682.1"/>
    </source>
</evidence>
<dbReference type="InterPro" id="IPR002938">
    <property type="entry name" value="FAD-bd"/>
</dbReference>